<evidence type="ECO:0000256" key="1">
    <source>
        <dbReference type="ARBA" id="ARBA00004173"/>
    </source>
</evidence>
<dbReference type="FunCoup" id="A0A2P6NYG5">
    <property type="interactions" value="422"/>
</dbReference>
<evidence type="ECO:0000256" key="3">
    <source>
        <dbReference type="ARBA" id="ARBA00023157"/>
    </source>
</evidence>
<proteinExistence type="predicted"/>
<dbReference type="InterPro" id="IPR003213">
    <property type="entry name" value="Cyt_c_oxidase_su6B"/>
</dbReference>
<comment type="caution">
    <text evidence="4">The sequence shown here is derived from an EMBL/GenBank/DDBJ whole genome shotgun (WGS) entry which is preliminary data.</text>
</comment>
<evidence type="ECO:0000313" key="5">
    <source>
        <dbReference type="Proteomes" id="UP000241769"/>
    </source>
</evidence>
<dbReference type="InterPro" id="IPR048280">
    <property type="entry name" value="COX6B-like"/>
</dbReference>
<dbReference type="GO" id="GO:0005739">
    <property type="term" value="C:mitochondrion"/>
    <property type="evidence" value="ECO:0007669"/>
    <property type="project" value="UniProtKB-SubCell"/>
</dbReference>
<dbReference type="SUPFAM" id="SSF47694">
    <property type="entry name" value="Cytochrome c oxidase subunit h"/>
    <property type="match status" value="1"/>
</dbReference>
<evidence type="ECO:0008006" key="6">
    <source>
        <dbReference type="Google" id="ProtNLM"/>
    </source>
</evidence>
<evidence type="ECO:0000313" key="4">
    <source>
        <dbReference type="EMBL" id="PRP88989.1"/>
    </source>
</evidence>
<dbReference type="STRING" id="1890364.A0A2P6NYG5"/>
<dbReference type="InterPro" id="IPR036549">
    <property type="entry name" value="CX6/COA6-like_sf"/>
</dbReference>
<dbReference type="CDD" id="cd00926">
    <property type="entry name" value="Cyt_c_Oxidase_VIb"/>
    <property type="match status" value="1"/>
</dbReference>
<reference evidence="4 5" key="1">
    <citation type="journal article" date="2018" name="Genome Biol. Evol.">
        <title>Multiple Roots of Fruiting Body Formation in Amoebozoa.</title>
        <authorList>
            <person name="Hillmann F."/>
            <person name="Forbes G."/>
            <person name="Novohradska S."/>
            <person name="Ferling I."/>
            <person name="Riege K."/>
            <person name="Groth M."/>
            <person name="Westermann M."/>
            <person name="Marz M."/>
            <person name="Spaller T."/>
            <person name="Winckler T."/>
            <person name="Schaap P."/>
            <person name="Glockner G."/>
        </authorList>
    </citation>
    <scope>NUCLEOTIDE SEQUENCE [LARGE SCALE GENOMIC DNA]</scope>
    <source>
        <strain evidence="4 5">Jena</strain>
    </source>
</reference>
<keyword evidence="3" id="KW-1015">Disulfide bond</keyword>
<dbReference type="InParanoid" id="A0A2P6NYG5"/>
<dbReference type="Gene3D" id="1.10.10.140">
    <property type="entry name" value="Cytochrome c oxidase, subunit VIb"/>
    <property type="match status" value="1"/>
</dbReference>
<keyword evidence="5" id="KW-1185">Reference proteome</keyword>
<dbReference type="Pfam" id="PF02297">
    <property type="entry name" value="COX6B"/>
    <property type="match status" value="1"/>
</dbReference>
<name>A0A2P6NYG5_9EUKA</name>
<sequence>MSEETDPKPLISAGFNPRFPNTNQTRNCWANYLEFQRCITTVPEEDREDVCSKFERGHKHLCPPGWVEKWDSQVENVMFPGQEAYLLDQRRGNKKKDNKDKH</sequence>
<dbReference type="EMBL" id="MDYQ01000006">
    <property type="protein sequence ID" value="PRP88989.1"/>
    <property type="molecule type" value="Genomic_DNA"/>
</dbReference>
<dbReference type="PANTHER" id="PTHR11387">
    <property type="entry name" value="CYTOCHROME C OXIDASE SUBUNIT 6B"/>
    <property type="match status" value="1"/>
</dbReference>
<dbReference type="OrthoDB" id="1107506at2759"/>
<evidence type="ECO:0000256" key="2">
    <source>
        <dbReference type="ARBA" id="ARBA00023128"/>
    </source>
</evidence>
<comment type="subcellular location">
    <subcellularLocation>
        <location evidence="1">Mitochondrion</location>
    </subcellularLocation>
</comment>
<accession>A0A2P6NYG5</accession>
<gene>
    <name evidence="4" type="ORF">PROFUN_02267</name>
</gene>
<protein>
    <recommendedName>
        <fullName evidence="6">Cytochrome c oxidase subunit</fullName>
    </recommendedName>
</protein>
<dbReference type="AlphaFoldDB" id="A0A2P6NYG5"/>
<dbReference type="Proteomes" id="UP000241769">
    <property type="component" value="Unassembled WGS sequence"/>
</dbReference>
<keyword evidence="2" id="KW-0496">Mitochondrion</keyword>
<organism evidence="4 5">
    <name type="scientific">Planoprotostelium fungivorum</name>
    <dbReference type="NCBI Taxonomy" id="1890364"/>
    <lineage>
        <taxon>Eukaryota</taxon>
        <taxon>Amoebozoa</taxon>
        <taxon>Evosea</taxon>
        <taxon>Variosea</taxon>
        <taxon>Cavosteliida</taxon>
        <taxon>Cavosteliaceae</taxon>
        <taxon>Planoprotostelium</taxon>
    </lineage>
</organism>
<dbReference type="GO" id="GO:0045277">
    <property type="term" value="C:respiratory chain complex IV"/>
    <property type="evidence" value="ECO:0007669"/>
    <property type="project" value="InterPro"/>
</dbReference>